<organism evidence="2 3">
    <name type="scientific">Actinospica durhamensis</name>
    <dbReference type="NCBI Taxonomy" id="1508375"/>
    <lineage>
        <taxon>Bacteria</taxon>
        <taxon>Bacillati</taxon>
        <taxon>Actinomycetota</taxon>
        <taxon>Actinomycetes</taxon>
        <taxon>Catenulisporales</taxon>
        <taxon>Actinospicaceae</taxon>
        <taxon>Actinospica</taxon>
    </lineage>
</organism>
<protein>
    <submittedName>
        <fullName evidence="2">Uncharacterized protein</fullName>
    </submittedName>
</protein>
<evidence type="ECO:0000313" key="3">
    <source>
        <dbReference type="Proteomes" id="UP000675781"/>
    </source>
</evidence>
<accession>A0A941IPK8</accession>
<comment type="caution">
    <text evidence="2">The sequence shown here is derived from an EMBL/GenBank/DDBJ whole genome shotgun (WGS) entry which is preliminary data.</text>
</comment>
<reference evidence="2" key="1">
    <citation type="submission" date="2021-04" db="EMBL/GenBank/DDBJ databases">
        <title>Genome based classification of Actinospica acidithermotolerans sp. nov., an actinobacterium isolated from an Indonesian hot spring.</title>
        <authorList>
            <person name="Kusuma A.B."/>
            <person name="Putra K.E."/>
            <person name="Nafisah S."/>
            <person name="Loh J."/>
            <person name="Nouioui I."/>
            <person name="Goodfellow M."/>
        </authorList>
    </citation>
    <scope>NUCLEOTIDE SEQUENCE</scope>
    <source>
        <strain evidence="2">CSCA 57</strain>
    </source>
</reference>
<sequence length="230" mass="24817">MRRVERVQRPRRLEAGSGVSTAVAYAGPRPTWVSENERAVPVDIPLDRVLIDTADLVAFVAAVHVYPSGFLFTLSSQLRPTASAEAEEAFAQEFSFGGRHHVPAAQAERSLRVGVRFADGRGAALNPNFRWLGHFDADQAALPLVRTGRTSSDTAMADCEIWVVGLPAEGDVELFYRWLTLGVPEASIAIDGDALRSAAARAVVLWDEPAAEKPQPPETPENPGTPEPPA</sequence>
<keyword evidence="3" id="KW-1185">Reference proteome</keyword>
<dbReference type="AlphaFoldDB" id="A0A941IPK8"/>
<name>A0A941IPK8_9ACTN</name>
<feature type="region of interest" description="Disordered" evidence="1">
    <location>
        <begin position="207"/>
        <end position="230"/>
    </location>
</feature>
<evidence type="ECO:0000313" key="2">
    <source>
        <dbReference type="EMBL" id="MBR7833232.1"/>
    </source>
</evidence>
<dbReference type="EMBL" id="JAGSOG010000025">
    <property type="protein sequence ID" value="MBR7833232.1"/>
    <property type="molecule type" value="Genomic_DNA"/>
</dbReference>
<proteinExistence type="predicted"/>
<dbReference type="Proteomes" id="UP000675781">
    <property type="component" value="Unassembled WGS sequence"/>
</dbReference>
<evidence type="ECO:0000256" key="1">
    <source>
        <dbReference type="SAM" id="MobiDB-lite"/>
    </source>
</evidence>
<dbReference type="RefSeq" id="WP_212527755.1">
    <property type="nucleotide sequence ID" value="NZ_JAGSOG010000025.1"/>
</dbReference>
<gene>
    <name evidence="2" type="ORF">KDL01_08145</name>
</gene>
<feature type="compositionally biased region" description="Pro residues" evidence="1">
    <location>
        <begin position="214"/>
        <end position="230"/>
    </location>
</feature>